<accession>A0A6L5XYI3</accession>
<dbReference type="InterPro" id="IPR021338">
    <property type="entry name" value="DUF2953"/>
</dbReference>
<feature type="compositionally biased region" description="Basic residues" evidence="1">
    <location>
        <begin position="92"/>
        <end position="104"/>
    </location>
</feature>
<gene>
    <name evidence="3" type="ORF">FYJ58_05280</name>
</gene>
<feature type="region of interest" description="Disordered" evidence="1">
    <location>
        <begin position="88"/>
        <end position="112"/>
    </location>
</feature>
<name>A0A6L5XYI3_9FIRM</name>
<keyword evidence="2" id="KW-0472">Membrane</keyword>
<sequence>MLHIILIVLKIIGIIIASLLGVALLLGGLILFVPIRYRAKAKKTEELSVHFVGSWLLHFFHLSVHYDGKVPVMKLRISGIPIFDSTKEKKEKKEKRQKIKRKKEKKEQKPAQEEIIQVMELKPEKQDDLVKEKVNDETPQNSFQGIEEDKIEKTIKQEMPDREQEVSLWQKIKQIVLIIKRYILKFFELFRQMKKTIKNFRETCWKIWQKWICIKEFIQQEENKKGFSSVFGSLIQILKKIGPVVVKGKVHFGTGDPCSTGQALGVLGVCYGWFGRQVEIEPDFEHEILEGELFIKGRFQVISLLIIGIKLLKDEGFKNLRMNFGKLKEAL</sequence>
<dbReference type="RefSeq" id="WP_154518340.1">
    <property type="nucleotide sequence ID" value="NZ_VUMT01000006.1"/>
</dbReference>
<dbReference type="AlphaFoldDB" id="A0A6L5XYI3"/>
<feature type="transmembrane region" description="Helical" evidence="2">
    <location>
        <begin position="6"/>
        <end position="35"/>
    </location>
</feature>
<keyword evidence="2" id="KW-0812">Transmembrane</keyword>
<reference evidence="3 4" key="1">
    <citation type="submission" date="2019-08" db="EMBL/GenBank/DDBJ databases">
        <title>In-depth cultivation of the pig gut microbiome towards novel bacterial diversity and tailored functional studies.</title>
        <authorList>
            <person name="Wylensek D."/>
            <person name="Hitch T.C.A."/>
            <person name="Clavel T."/>
        </authorList>
    </citation>
    <scope>NUCLEOTIDE SEQUENCE [LARGE SCALE GENOMIC DNA]</scope>
    <source>
        <strain evidence="3 4">WCA-693-APC-MOT-I</strain>
    </source>
</reference>
<dbReference type="Proteomes" id="UP000482209">
    <property type="component" value="Unassembled WGS sequence"/>
</dbReference>
<keyword evidence="2" id="KW-1133">Transmembrane helix</keyword>
<keyword evidence="4" id="KW-1185">Reference proteome</keyword>
<proteinExistence type="predicted"/>
<evidence type="ECO:0000256" key="1">
    <source>
        <dbReference type="SAM" id="MobiDB-lite"/>
    </source>
</evidence>
<comment type="caution">
    <text evidence="3">The sequence shown here is derived from an EMBL/GenBank/DDBJ whole genome shotgun (WGS) entry which is preliminary data.</text>
</comment>
<evidence type="ECO:0000256" key="2">
    <source>
        <dbReference type="SAM" id="Phobius"/>
    </source>
</evidence>
<feature type="transmembrane region" description="Helical" evidence="2">
    <location>
        <begin position="47"/>
        <end position="66"/>
    </location>
</feature>
<evidence type="ECO:0000313" key="4">
    <source>
        <dbReference type="Proteomes" id="UP000482209"/>
    </source>
</evidence>
<dbReference type="EMBL" id="VUMT01000006">
    <property type="protein sequence ID" value="MSS63288.1"/>
    <property type="molecule type" value="Genomic_DNA"/>
</dbReference>
<dbReference type="Pfam" id="PF11167">
    <property type="entry name" value="DUF2953"/>
    <property type="match status" value="1"/>
</dbReference>
<organism evidence="3 4">
    <name type="scientific">Velocimicrobium porci</name>
    <dbReference type="NCBI Taxonomy" id="2606634"/>
    <lineage>
        <taxon>Bacteria</taxon>
        <taxon>Bacillati</taxon>
        <taxon>Bacillota</taxon>
        <taxon>Clostridia</taxon>
        <taxon>Lachnospirales</taxon>
        <taxon>Lachnospiraceae</taxon>
        <taxon>Velocimicrobium</taxon>
    </lineage>
</organism>
<evidence type="ECO:0000313" key="3">
    <source>
        <dbReference type="EMBL" id="MSS63288.1"/>
    </source>
</evidence>
<protein>
    <submittedName>
        <fullName evidence="3">DUF2953 domain-containing protein</fullName>
    </submittedName>
</protein>